<evidence type="ECO:0000256" key="2">
    <source>
        <dbReference type="ARBA" id="ARBA00023157"/>
    </source>
</evidence>
<evidence type="ECO:0000256" key="4">
    <source>
        <dbReference type="SAM" id="SignalP"/>
    </source>
</evidence>
<dbReference type="Gene3D" id="2.60.120.310">
    <property type="entry name" value="Copper type II, ascorbate-dependent monooxygenase, N-terminal domain"/>
    <property type="match status" value="1"/>
</dbReference>
<proteinExistence type="predicted"/>
<reference evidence="6" key="1">
    <citation type="submission" date="2018-11" db="EMBL/GenBank/DDBJ databases">
        <authorList>
            <person name="Alioto T."/>
            <person name="Alioto T."/>
        </authorList>
    </citation>
    <scope>NUCLEOTIDE SEQUENCE</scope>
</reference>
<dbReference type="GO" id="GO:0016715">
    <property type="term" value="F:oxidoreductase activity, acting on paired donors, with incorporation or reduction of molecular oxygen, reduced ascorbate as one donor, and incorporation of one atom of oxygen"/>
    <property type="evidence" value="ECO:0007669"/>
    <property type="project" value="InterPro"/>
</dbReference>
<keyword evidence="2" id="KW-1015">Disulfide bond</keyword>
<dbReference type="Pfam" id="PF03712">
    <property type="entry name" value="Cu2_monoox_C"/>
    <property type="match status" value="1"/>
</dbReference>
<dbReference type="InterPro" id="IPR036939">
    <property type="entry name" value="Cu2_ascorb_mOase_N_sf"/>
</dbReference>
<dbReference type="InterPro" id="IPR024548">
    <property type="entry name" value="Cu2_monoox_C"/>
</dbReference>
<organism evidence="6 7">
    <name type="scientific">Mytilus galloprovincialis</name>
    <name type="common">Mediterranean mussel</name>
    <dbReference type="NCBI Taxonomy" id="29158"/>
    <lineage>
        <taxon>Eukaryota</taxon>
        <taxon>Metazoa</taxon>
        <taxon>Spiralia</taxon>
        <taxon>Lophotrochozoa</taxon>
        <taxon>Mollusca</taxon>
        <taxon>Bivalvia</taxon>
        <taxon>Autobranchia</taxon>
        <taxon>Pteriomorphia</taxon>
        <taxon>Mytilida</taxon>
        <taxon>Mytiloidea</taxon>
        <taxon>Mytilidae</taxon>
        <taxon>Mytilinae</taxon>
        <taxon>Mytilus</taxon>
    </lineage>
</organism>
<keyword evidence="3" id="KW-0325">Glycoprotein</keyword>
<comment type="caution">
    <text evidence="6">The sequence shown here is derived from an EMBL/GenBank/DDBJ whole genome shotgun (WGS) entry which is preliminary data.</text>
</comment>
<gene>
    <name evidence="6" type="ORF">MGAL_10B051699</name>
</gene>
<feature type="domain" description="Copper type II ascorbate-dependent monooxygenase C-terminal" evidence="5">
    <location>
        <begin position="190"/>
        <end position="301"/>
    </location>
</feature>
<dbReference type="GO" id="GO:0005507">
    <property type="term" value="F:copper ion binding"/>
    <property type="evidence" value="ECO:0007669"/>
    <property type="project" value="InterPro"/>
</dbReference>
<name>A0A8B6F1X6_MYTGA</name>
<dbReference type="PANTHER" id="PTHR10680">
    <property type="entry name" value="PEPTIDYL-GLYCINE ALPHA-AMIDATING MONOOXYGENASE"/>
    <property type="match status" value="1"/>
</dbReference>
<dbReference type="EMBL" id="UYJE01006001">
    <property type="protein sequence ID" value="VDI42335.1"/>
    <property type="molecule type" value="Genomic_DNA"/>
</dbReference>
<dbReference type="InterPro" id="IPR014784">
    <property type="entry name" value="Cu2_ascorb_mOase-like_C"/>
</dbReference>
<dbReference type="Gene3D" id="2.60.120.230">
    <property type="match status" value="1"/>
</dbReference>
<protein>
    <recommendedName>
        <fullName evidence="5">Copper type II ascorbate-dependent monooxygenase C-terminal domain-containing protein</fullName>
    </recommendedName>
</protein>
<dbReference type="InterPro" id="IPR008977">
    <property type="entry name" value="PHM/PNGase_F_dom_sf"/>
</dbReference>
<dbReference type="AlphaFoldDB" id="A0A8B6F1X6"/>
<evidence type="ECO:0000313" key="6">
    <source>
        <dbReference type="EMBL" id="VDI42335.1"/>
    </source>
</evidence>
<keyword evidence="7" id="KW-1185">Reference proteome</keyword>
<feature type="chain" id="PRO_5032688371" description="Copper type II ascorbate-dependent monooxygenase C-terminal domain-containing protein" evidence="4">
    <location>
        <begin position="18"/>
        <end position="345"/>
    </location>
</feature>
<dbReference type="OrthoDB" id="6068140at2759"/>
<accession>A0A8B6F1X6</accession>
<feature type="signal peptide" evidence="4">
    <location>
        <begin position="1"/>
        <end position="17"/>
    </location>
</feature>
<evidence type="ECO:0000256" key="1">
    <source>
        <dbReference type="ARBA" id="ARBA00022729"/>
    </source>
</evidence>
<evidence type="ECO:0000259" key="5">
    <source>
        <dbReference type="Pfam" id="PF03712"/>
    </source>
</evidence>
<sequence>MIKLVVWLLVFPVTVTSVREIPYITAHHGENGQEIYKMKLSFPNIKVHEPDQYICYTRYLAELDEVYVLSTLIEINHEFIHHADLSFCEEPEDFASHRPWECSRSRKYCKGGAVGVYFFDAYYRSEVGKMIYPKDVSLKIGFSTIMRHINFEMHTKAAVTEVQYPLINVTLTFIKTPTKYNFQSHLLLTDGFIPANKEKGYFAEVACRWDKPDVVAYAVQVHTHHVGYMADAYRVRNGTWTLLASQLTQGKTKVLVPVPGGFIDVRQGDVLAAKCLYIPKDNKPVRFGESDGQEMCNVDIQLGYEFKHETSFKRSSACMTQHPKFSFCDHEVTSGICGDNRKVNT</sequence>
<keyword evidence="1 4" id="KW-0732">Signal</keyword>
<dbReference type="SUPFAM" id="SSF49742">
    <property type="entry name" value="PHM/PNGase F"/>
    <property type="match status" value="2"/>
</dbReference>
<dbReference type="Proteomes" id="UP000596742">
    <property type="component" value="Unassembled WGS sequence"/>
</dbReference>
<evidence type="ECO:0000313" key="7">
    <source>
        <dbReference type="Proteomes" id="UP000596742"/>
    </source>
</evidence>
<evidence type="ECO:0000256" key="3">
    <source>
        <dbReference type="ARBA" id="ARBA00023180"/>
    </source>
</evidence>